<evidence type="ECO:0000256" key="1">
    <source>
        <dbReference type="SAM" id="MobiDB-lite"/>
    </source>
</evidence>
<gene>
    <name evidence="2" type="ORF">C1877_02205</name>
</gene>
<dbReference type="GeneID" id="78358527"/>
<sequence>MKTCPVCRARAFEDAEVCYGCLHRFDGDGRDSAVAEETAWEPADAVQRAASAPPSAQAQLQVPSNVQMQSRVPVSARAQSHVPAVPRTRPAMPSGAAPAAGDPSAADVVPFAGDSACSAGEPPARLPSASRPSAAGSACGTGGPLVPGDAKRSEGAALHARPAFGLPAQPFDRAGWIVRFELPGGVAHASAAPGEGALPAEACGTLPLGGEAGSGPLSLVVSICPLLEGEGAAAVPAPRDAPMAGGRLLGGDVPADDPASAALAGRRGRHAGLPLAAAAEGARP</sequence>
<name>A0A369M8M4_9ACTN</name>
<dbReference type="Proteomes" id="UP000254000">
    <property type="component" value="Unassembled WGS sequence"/>
</dbReference>
<dbReference type="RefSeq" id="WP_114568238.1">
    <property type="nucleotide sequence ID" value="NZ_CABMMS010000001.1"/>
</dbReference>
<keyword evidence="3" id="KW-1185">Reference proteome</keyword>
<feature type="compositionally biased region" description="Low complexity" evidence="1">
    <location>
        <begin position="90"/>
        <end position="103"/>
    </location>
</feature>
<feature type="region of interest" description="Disordered" evidence="1">
    <location>
        <begin position="244"/>
        <end position="266"/>
    </location>
</feature>
<evidence type="ECO:0000313" key="3">
    <source>
        <dbReference type="Proteomes" id="UP000254000"/>
    </source>
</evidence>
<feature type="region of interest" description="Disordered" evidence="1">
    <location>
        <begin position="80"/>
        <end position="103"/>
    </location>
</feature>
<dbReference type="AlphaFoldDB" id="A0A369M8M4"/>
<feature type="region of interest" description="Disordered" evidence="1">
    <location>
        <begin position="116"/>
        <end position="154"/>
    </location>
</feature>
<protein>
    <submittedName>
        <fullName evidence="2">Uncharacterized protein</fullName>
    </submittedName>
</protein>
<evidence type="ECO:0000313" key="2">
    <source>
        <dbReference type="EMBL" id="RDB67267.1"/>
    </source>
</evidence>
<feature type="compositionally biased region" description="Low complexity" evidence="1">
    <location>
        <begin position="122"/>
        <end position="138"/>
    </location>
</feature>
<proteinExistence type="predicted"/>
<organism evidence="2 3">
    <name type="scientific">Gordonibacter pamelaeae</name>
    <dbReference type="NCBI Taxonomy" id="471189"/>
    <lineage>
        <taxon>Bacteria</taxon>
        <taxon>Bacillati</taxon>
        <taxon>Actinomycetota</taxon>
        <taxon>Coriobacteriia</taxon>
        <taxon>Eggerthellales</taxon>
        <taxon>Eggerthellaceae</taxon>
        <taxon>Gordonibacter</taxon>
    </lineage>
</organism>
<comment type="caution">
    <text evidence="2">The sequence shown here is derived from an EMBL/GenBank/DDBJ whole genome shotgun (WGS) entry which is preliminary data.</text>
</comment>
<dbReference type="OrthoDB" id="3177649at2"/>
<reference evidence="2 3" key="1">
    <citation type="journal article" date="2018" name="Elife">
        <title>Discovery and characterization of a prevalent human gut bacterial enzyme sufficient for the inactivation of a family of plant toxins.</title>
        <authorList>
            <person name="Koppel N."/>
            <person name="Bisanz J.E."/>
            <person name="Pandelia M.E."/>
            <person name="Turnbaugh P.J."/>
            <person name="Balskus E.P."/>
        </authorList>
    </citation>
    <scope>NUCLEOTIDE SEQUENCE [LARGE SCALE GENOMIC DNA]</scope>
    <source>
        <strain evidence="2 3">3C</strain>
    </source>
</reference>
<accession>A0A369M8M4</accession>
<dbReference type="EMBL" id="PPTS01000001">
    <property type="protein sequence ID" value="RDB67267.1"/>
    <property type="molecule type" value="Genomic_DNA"/>
</dbReference>